<proteinExistence type="predicted"/>
<dbReference type="OrthoDB" id="10618491at2759"/>
<dbReference type="AlphaFoldDB" id="A0A843XND5"/>
<reference evidence="1" key="1">
    <citation type="submission" date="2017-07" db="EMBL/GenBank/DDBJ databases">
        <title>Taro Niue Genome Assembly and Annotation.</title>
        <authorList>
            <person name="Atibalentja N."/>
            <person name="Keating K."/>
            <person name="Fields C.J."/>
        </authorList>
    </citation>
    <scope>NUCLEOTIDE SEQUENCE</scope>
    <source>
        <strain evidence="1">Niue_2</strain>
        <tissue evidence="1">Leaf</tissue>
    </source>
</reference>
<evidence type="ECO:0000313" key="1">
    <source>
        <dbReference type="EMBL" id="MQM20477.1"/>
    </source>
</evidence>
<feature type="non-terminal residue" evidence="1">
    <location>
        <position position="161"/>
    </location>
</feature>
<keyword evidence="2" id="KW-1185">Reference proteome</keyword>
<accession>A0A843XND5</accession>
<gene>
    <name evidence="1" type="ORF">Taro_053499</name>
</gene>
<evidence type="ECO:0000313" key="2">
    <source>
        <dbReference type="Proteomes" id="UP000652761"/>
    </source>
</evidence>
<dbReference type="Proteomes" id="UP000652761">
    <property type="component" value="Unassembled WGS sequence"/>
</dbReference>
<dbReference type="EMBL" id="NMUH01009856">
    <property type="protein sequence ID" value="MQM20477.1"/>
    <property type="molecule type" value="Genomic_DNA"/>
</dbReference>
<comment type="caution">
    <text evidence="1">The sequence shown here is derived from an EMBL/GenBank/DDBJ whole genome shotgun (WGS) entry which is preliminary data.</text>
</comment>
<organism evidence="1 2">
    <name type="scientific">Colocasia esculenta</name>
    <name type="common">Wild taro</name>
    <name type="synonym">Arum esculentum</name>
    <dbReference type="NCBI Taxonomy" id="4460"/>
    <lineage>
        <taxon>Eukaryota</taxon>
        <taxon>Viridiplantae</taxon>
        <taxon>Streptophyta</taxon>
        <taxon>Embryophyta</taxon>
        <taxon>Tracheophyta</taxon>
        <taxon>Spermatophyta</taxon>
        <taxon>Magnoliopsida</taxon>
        <taxon>Liliopsida</taxon>
        <taxon>Araceae</taxon>
        <taxon>Aroideae</taxon>
        <taxon>Colocasieae</taxon>
        <taxon>Colocasia</taxon>
    </lineage>
</organism>
<sequence length="161" mass="17364">ENFRNWVFGVLGSTLDILGRDSGSLRRQREAAWATAFSWSAKRRVCSWSRRGSSSRSTAMVRSPSDASASTGLAHSARNCCPLGCLMSMALRPVTSSSSTTPNAYTSAFSVITPLSMYSGARLCSCCVRCFYPKLATTRVSTPFPSTCHLARPKSPTCSIS</sequence>
<protein>
    <submittedName>
        <fullName evidence="1">Uncharacterized protein</fullName>
    </submittedName>
</protein>
<name>A0A843XND5_COLES</name>